<dbReference type="PANTHER" id="PTHR31944">
    <property type="entry name" value="HEME-RESPONSIVE ZINC FINGER TRANSCRIPTION FACTOR HAP1"/>
    <property type="match status" value="1"/>
</dbReference>
<feature type="coiled-coil region" evidence="7">
    <location>
        <begin position="154"/>
        <end position="181"/>
    </location>
</feature>
<dbReference type="AlphaFoldDB" id="A0A0B7KDC1"/>
<evidence type="ECO:0000256" key="3">
    <source>
        <dbReference type="ARBA" id="ARBA00023015"/>
    </source>
</evidence>
<dbReference type="Pfam" id="PF04082">
    <property type="entry name" value="Fungal_trans"/>
    <property type="match status" value="1"/>
</dbReference>
<evidence type="ECO:0000256" key="7">
    <source>
        <dbReference type="SAM" id="Coils"/>
    </source>
</evidence>
<dbReference type="CDD" id="cd12148">
    <property type="entry name" value="fungal_TF_MHR"/>
    <property type="match status" value="1"/>
</dbReference>
<dbReference type="PANTHER" id="PTHR31944:SF131">
    <property type="entry name" value="HEME-RESPONSIVE ZINC FINGER TRANSCRIPTION FACTOR HAP1"/>
    <property type="match status" value="1"/>
</dbReference>
<dbReference type="PROSITE" id="PS50048">
    <property type="entry name" value="ZN2_CY6_FUNGAL_2"/>
    <property type="match status" value="1"/>
</dbReference>
<keyword evidence="2" id="KW-0862">Zinc</keyword>
<dbReference type="SMART" id="SM00906">
    <property type="entry name" value="Fungal_trans"/>
    <property type="match status" value="1"/>
</dbReference>
<keyword evidence="7" id="KW-0175">Coiled coil</keyword>
<keyword evidence="6" id="KW-0539">Nucleus</keyword>
<dbReference type="SUPFAM" id="SSF57701">
    <property type="entry name" value="Zn2/Cys6 DNA-binding domain"/>
    <property type="match status" value="1"/>
</dbReference>
<proteinExistence type="predicted"/>
<protein>
    <recommendedName>
        <fullName evidence="9">Zn(2)-C6 fungal-type domain-containing protein</fullName>
    </recommendedName>
</protein>
<name>A0A0B7KDC1_BIOOC</name>
<dbReference type="CDD" id="cd00067">
    <property type="entry name" value="GAL4"/>
    <property type="match status" value="1"/>
</dbReference>
<dbReference type="InterPro" id="IPR051430">
    <property type="entry name" value="Fungal_TF_Env_Response"/>
</dbReference>
<dbReference type="GO" id="GO:0008270">
    <property type="term" value="F:zinc ion binding"/>
    <property type="evidence" value="ECO:0007669"/>
    <property type="project" value="InterPro"/>
</dbReference>
<feature type="domain" description="Zn(2)-C6 fungal-type" evidence="9">
    <location>
        <begin position="24"/>
        <end position="54"/>
    </location>
</feature>
<dbReference type="GO" id="GO:0005634">
    <property type="term" value="C:nucleus"/>
    <property type="evidence" value="ECO:0007669"/>
    <property type="project" value="TreeGrafter"/>
</dbReference>
<evidence type="ECO:0000259" key="9">
    <source>
        <dbReference type="PROSITE" id="PS50048"/>
    </source>
</evidence>
<keyword evidence="5" id="KW-0804">Transcription</keyword>
<evidence type="ECO:0000256" key="5">
    <source>
        <dbReference type="ARBA" id="ARBA00023163"/>
    </source>
</evidence>
<keyword evidence="3" id="KW-0805">Transcription regulation</keyword>
<accession>A0A0B7KDC1</accession>
<evidence type="ECO:0000256" key="8">
    <source>
        <dbReference type="SAM" id="MobiDB-lite"/>
    </source>
</evidence>
<keyword evidence="4" id="KW-0238">DNA-binding</keyword>
<feature type="compositionally biased region" description="Low complexity" evidence="8">
    <location>
        <begin position="1"/>
        <end position="14"/>
    </location>
</feature>
<evidence type="ECO:0000256" key="1">
    <source>
        <dbReference type="ARBA" id="ARBA00022723"/>
    </source>
</evidence>
<dbReference type="Pfam" id="PF00172">
    <property type="entry name" value="Zn_clus"/>
    <property type="match status" value="1"/>
</dbReference>
<gene>
    <name evidence="10" type="ORF">BN869_000011142_1</name>
</gene>
<dbReference type="GO" id="GO:0001228">
    <property type="term" value="F:DNA-binding transcription activator activity, RNA polymerase II-specific"/>
    <property type="evidence" value="ECO:0007669"/>
    <property type="project" value="TreeGrafter"/>
</dbReference>
<evidence type="ECO:0000313" key="10">
    <source>
        <dbReference type="EMBL" id="CEO55084.1"/>
    </source>
</evidence>
<dbReference type="EMBL" id="CDPU01000048">
    <property type="protein sequence ID" value="CEO55084.1"/>
    <property type="molecule type" value="Genomic_DNA"/>
</dbReference>
<keyword evidence="1" id="KW-0479">Metal-binding</keyword>
<evidence type="ECO:0000256" key="4">
    <source>
        <dbReference type="ARBA" id="ARBA00023125"/>
    </source>
</evidence>
<feature type="region of interest" description="Disordered" evidence="8">
    <location>
        <begin position="1"/>
        <end position="20"/>
    </location>
</feature>
<organism evidence="10">
    <name type="scientific">Bionectria ochroleuca</name>
    <name type="common">Gliocladium roseum</name>
    <dbReference type="NCBI Taxonomy" id="29856"/>
    <lineage>
        <taxon>Eukaryota</taxon>
        <taxon>Fungi</taxon>
        <taxon>Dikarya</taxon>
        <taxon>Ascomycota</taxon>
        <taxon>Pezizomycotina</taxon>
        <taxon>Sordariomycetes</taxon>
        <taxon>Hypocreomycetidae</taxon>
        <taxon>Hypocreales</taxon>
        <taxon>Bionectriaceae</taxon>
        <taxon>Clonostachys</taxon>
    </lineage>
</organism>
<sequence>MPTQSQPSPSPAATGIKRRRPALACDQCRARKIRCDRTHPCAACQRSRNQHCTYAPHPQPRKKATFLSPSRPSGIVHPVQAAGLGHGTDPTPEPRLCASDNPISFTAGLSPALAGPLSQSNAASSTAQQTNTFTPGVVALTPDSLPGNPTYANVASLESRIRQLEQELAKSRQLCEAELGDGFQRQDKAVITKMQYLGRSHWFNVAHLMPILMDFMKEVEVEGGDLYRQLQTCKSLARQVKACRVLDSSTTTSFGKQMPTRQIANQLVEAYLRTFETVYRTIHVPTFRIEYEKYWTGVADGSFIILLQLCMAIGAAFQDDTFSLRSSACHWVWEANLWLTLACKRHKISITGMQILCLLHHANDITNMSSDLSWIGAGTLLHTATHIGLHKDPKSFPGMAVREAEIRRRLWATVMEIVLQASLDSGGTPPITLEDYDTDPPANVNDEQLVNHTDPALGADAEVCTEMAAQLALLETWPARLAVAKAVNSVRSRASFNRTLAINSDFGTSLQSITQRLGKFHETGGITSFQLRYAEFTMHRFFLTLHLPLLPQALHNPLFHFSRKMSTDASTRLAAITYLTPESRAFLATQATLSDWDFSRLFLCGSGPYRATQPQLILTLAVDLAQSLEKEPRSHYGALTAGMTETRSILQSWHELCRERLRAGDTNVKALVSTACMLAHLSRLEAARWSKSEHDKMLREAAEDAAAECIEILQGMVGENSSETGETGETGEAGLMLDNCQTLDLDDIGGFGFLGGGEWDDAAVAHSLSGFNFTTAGFGHVSG</sequence>
<dbReference type="PROSITE" id="PS00463">
    <property type="entry name" value="ZN2_CY6_FUNGAL_1"/>
    <property type="match status" value="1"/>
</dbReference>
<dbReference type="InterPro" id="IPR036864">
    <property type="entry name" value="Zn2-C6_fun-type_DNA-bd_sf"/>
</dbReference>
<dbReference type="GO" id="GO:0000978">
    <property type="term" value="F:RNA polymerase II cis-regulatory region sequence-specific DNA binding"/>
    <property type="evidence" value="ECO:0007669"/>
    <property type="project" value="TreeGrafter"/>
</dbReference>
<dbReference type="SMART" id="SM00066">
    <property type="entry name" value="GAL4"/>
    <property type="match status" value="1"/>
</dbReference>
<dbReference type="InterPro" id="IPR007219">
    <property type="entry name" value="XnlR_reg_dom"/>
</dbReference>
<reference evidence="10" key="1">
    <citation type="submission" date="2015-01" db="EMBL/GenBank/DDBJ databases">
        <authorList>
            <person name="Durling Mikael"/>
        </authorList>
    </citation>
    <scope>NUCLEOTIDE SEQUENCE</scope>
</reference>
<dbReference type="Gene3D" id="4.10.240.10">
    <property type="entry name" value="Zn(2)-C6 fungal-type DNA-binding domain"/>
    <property type="match status" value="1"/>
</dbReference>
<evidence type="ECO:0000256" key="2">
    <source>
        <dbReference type="ARBA" id="ARBA00022833"/>
    </source>
</evidence>
<dbReference type="InterPro" id="IPR001138">
    <property type="entry name" value="Zn2Cys6_DnaBD"/>
</dbReference>
<evidence type="ECO:0000256" key="6">
    <source>
        <dbReference type="ARBA" id="ARBA00023242"/>
    </source>
</evidence>
<dbReference type="GO" id="GO:0006351">
    <property type="term" value="P:DNA-templated transcription"/>
    <property type="evidence" value="ECO:0007669"/>
    <property type="project" value="InterPro"/>
</dbReference>